<name>A0AAV6THH5_9ARAC</name>
<proteinExistence type="predicted"/>
<dbReference type="Proteomes" id="UP000827092">
    <property type="component" value="Unassembled WGS sequence"/>
</dbReference>
<organism evidence="1 2">
    <name type="scientific">Oedothorax gibbosus</name>
    <dbReference type="NCBI Taxonomy" id="931172"/>
    <lineage>
        <taxon>Eukaryota</taxon>
        <taxon>Metazoa</taxon>
        <taxon>Ecdysozoa</taxon>
        <taxon>Arthropoda</taxon>
        <taxon>Chelicerata</taxon>
        <taxon>Arachnida</taxon>
        <taxon>Araneae</taxon>
        <taxon>Araneomorphae</taxon>
        <taxon>Entelegynae</taxon>
        <taxon>Araneoidea</taxon>
        <taxon>Linyphiidae</taxon>
        <taxon>Erigoninae</taxon>
        <taxon>Oedothorax</taxon>
    </lineage>
</organism>
<sequence length="90" mass="9911">MLWFVSLPTERGKGFKIPNPDTEIGLGTKAVRNEKSRRRKGGPGKVIFSLEFVFPGIGRAGDLGARFRKSTRLLRFSVSPLGLAPLKNRG</sequence>
<dbReference type="AlphaFoldDB" id="A0AAV6THH5"/>
<reference evidence="1 2" key="1">
    <citation type="journal article" date="2022" name="Nat. Ecol. Evol.">
        <title>A masculinizing supergene underlies an exaggerated male reproductive morph in a spider.</title>
        <authorList>
            <person name="Hendrickx F."/>
            <person name="De Corte Z."/>
            <person name="Sonet G."/>
            <person name="Van Belleghem S.M."/>
            <person name="Kostlbacher S."/>
            <person name="Vangestel C."/>
        </authorList>
    </citation>
    <scope>NUCLEOTIDE SEQUENCE [LARGE SCALE GENOMIC DNA]</scope>
    <source>
        <strain evidence="1">W744_W776</strain>
    </source>
</reference>
<evidence type="ECO:0000313" key="2">
    <source>
        <dbReference type="Proteomes" id="UP000827092"/>
    </source>
</evidence>
<accession>A0AAV6THH5</accession>
<dbReference type="EMBL" id="JAFNEN010004661">
    <property type="protein sequence ID" value="KAG8170930.1"/>
    <property type="molecule type" value="Genomic_DNA"/>
</dbReference>
<keyword evidence="2" id="KW-1185">Reference proteome</keyword>
<comment type="caution">
    <text evidence="1">The sequence shown here is derived from an EMBL/GenBank/DDBJ whole genome shotgun (WGS) entry which is preliminary data.</text>
</comment>
<evidence type="ECO:0000313" key="1">
    <source>
        <dbReference type="EMBL" id="KAG8170930.1"/>
    </source>
</evidence>
<protein>
    <submittedName>
        <fullName evidence="1">Uncharacterized protein</fullName>
    </submittedName>
</protein>
<gene>
    <name evidence="1" type="ORF">JTE90_009214</name>
</gene>